<organism evidence="2 3">
    <name type="scientific">Muricoccus nepalensis</name>
    <dbReference type="NCBI Taxonomy" id="1854500"/>
    <lineage>
        <taxon>Bacteria</taxon>
        <taxon>Pseudomonadati</taxon>
        <taxon>Pseudomonadota</taxon>
        <taxon>Alphaproteobacteria</taxon>
        <taxon>Acetobacterales</taxon>
        <taxon>Roseomonadaceae</taxon>
        <taxon>Muricoccus</taxon>
    </lineage>
</organism>
<proteinExistence type="predicted"/>
<dbReference type="AlphaFoldDB" id="A0A502FAT1"/>
<name>A0A502FAT1_9PROT</name>
<reference evidence="2 3" key="1">
    <citation type="journal article" date="2019" name="Environ. Microbiol.">
        <title>Species interactions and distinct microbial communities in high Arctic permafrost affected cryosols are associated with the CH4 and CO2 gas fluxes.</title>
        <authorList>
            <person name="Altshuler I."/>
            <person name="Hamel J."/>
            <person name="Turney S."/>
            <person name="Magnuson E."/>
            <person name="Levesque R."/>
            <person name="Greer C."/>
            <person name="Whyte L.G."/>
        </authorList>
    </citation>
    <scope>NUCLEOTIDE SEQUENCE [LARGE SCALE GENOMIC DNA]</scope>
    <source>
        <strain evidence="2 3">S9.3B</strain>
    </source>
</reference>
<dbReference type="Pfam" id="PF01425">
    <property type="entry name" value="Amidase"/>
    <property type="match status" value="2"/>
</dbReference>
<evidence type="ECO:0000313" key="3">
    <source>
        <dbReference type="Proteomes" id="UP000317078"/>
    </source>
</evidence>
<evidence type="ECO:0000259" key="1">
    <source>
        <dbReference type="Pfam" id="PF01425"/>
    </source>
</evidence>
<dbReference type="OrthoDB" id="9777859at2"/>
<accession>A0A502FAT1</accession>
<sequence>MAAEGLTEAERLSGFMPGPRAALASGTGPLDGLTFAAKDLYDVAGAPTTYGNPDWARTHPVPAATATAVLALAEAGARFVGKTKTVELAFGMAGENIWYGTPLNPRAPGRFPGGSSCGSASAVALGEADIALGSDTGGSVRIPASYCGIFGIRPTWGAVSLVGARALAPSYDTAGWFAARASVLRRAGEALLPEGGEGPLGPLLLVGEAWDNADPAVAAALRPAAGALESLLGPALSVSLVPEGLPALYEAYRRAQAEEAWATLGDWITATSPAFGPGVGERFAMSRDLPPGLGAAGRAFRQGFRRRLLGLLGGGAVLAYPTSPLISPPLEASQAEQLRVRERTIGVTAISGLAGLPEVSIPAAQAEGAPVGLSILAAPGRDRALLALAERLAAALELST</sequence>
<dbReference type="EMBL" id="RCZP01000039">
    <property type="protein sequence ID" value="TPG46497.1"/>
    <property type="molecule type" value="Genomic_DNA"/>
</dbReference>
<feature type="domain" description="Amidase" evidence="1">
    <location>
        <begin position="24"/>
        <end position="187"/>
    </location>
</feature>
<dbReference type="Gene3D" id="3.90.1300.10">
    <property type="entry name" value="Amidase signature (AS) domain"/>
    <property type="match status" value="1"/>
</dbReference>
<gene>
    <name evidence="2" type="ORF">EAH89_24610</name>
</gene>
<keyword evidence="3" id="KW-1185">Reference proteome</keyword>
<dbReference type="PANTHER" id="PTHR46310:SF7">
    <property type="entry name" value="AMIDASE 1"/>
    <property type="match status" value="1"/>
</dbReference>
<protein>
    <submittedName>
        <fullName evidence="2">Amidase</fullName>
        <ecNumber evidence="2">3.5.1.4</ecNumber>
    </submittedName>
</protein>
<dbReference type="PANTHER" id="PTHR46310">
    <property type="entry name" value="AMIDASE 1"/>
    <property type="match status" value="1"/>
</dbReference>
<keyword evidence="2" id="KW-0378">Hydrolase</keyword>
<comment type="caution">
    <text evidence="2">The sequence shown here is derived from an EMBL/GenBank/DDBJ whole genome shotgun (WGS) entry which is preliminary data.</text>
</comment>
<dbReference type="InterPro" id="IPR036928">
    <property type="entry name" value="AS_sf"/>
</dbReference>
<dbReference type="RefSeq" id="WP_140886382.1">
    <property type="nucleotide sequence ID" value="NZ_RCZP01000039.1"/>
</dbReference>
<dbReference type="NCBIfam" id="NF006169">
    <property type="entry name" value="PRK08310.1"/>
    <property type="match status" value="1"/>
</dbReference>
<feature type="domain" description="Amidase" evidence="1">
    <location>
        <begin position="298"/>
        <end position="386"/>
    </location>
</feature>
<dbReference type="GO" id="GO:0004040">
    <property type="term" value="F:amidase activity"/>
    <property type="evidence" value="ECO:0007669"/>
    <property type="project" value="UniProtKB-EC"/>
</dbReference>
<evidence type="ECO:0000313" key="2">
    <source>
        <dbReference type="EMBL" id="TPG46497.1"/>
    </source>
</evidence>
<dbReference type="InterPro" id="IPR023631">
    <property type="entry name" value="Amidase_dom"/>
</dbReference>
<dbReference type="EC" id="3.5.1.4" evidence="2"/>
<dbReference type="SUPFAM" id="SSF75304">
    <property type="entry name" value="Amidase signature (AS) enzymes"/>
    <property type="match status" value="1"/>
</dbReference>
<dbReference type="Proteomes" id="UP000317078">
    <property type="component" value="Unassembled WGS sequence"/>
</dbReference>